<proteinExistence type="predicted"/>
<sequence>MTAENIIDNSQIIIYQAEVNGGKINGTKPVLISPLETQMLRDYEEELANGLLSKDMGRGSIEKKEEKLEEYFGGGNG</sequence>
<evidence type="ECO:0000313" key="1">
    <source>
        <dbReference type="EMBL" id="OGM19187.1"/>
    </source>
</evidence>
<organism evidence="1 2">
    <name type="scientific">Candidatus Woesebacteria bacterium RIFCSPHIGHO2_01_FULL_38_26b</name>
    <dbReference type="NCBI Taxonomy" id="1802491"/>
    <lineage>
        <taxon>Bacteria</taxon>
        <taxon>Candidatus Woeseibacteriota</taxon>
    </lineage>
</organism>
<dbReference type="AlphaFoldDB" id="A0A1F7XVV9"/>
<dbReference type="EMBL" id="MGGD01000079">
    <property type="protein sequence ID" value="OGM19187.1"/>
    <property type="molecule type" value="Genomic_DNA"/>
</dbReference>
<accession>A0A1F7XVV9</accession>
<protein>
    <submittedName>
        <fullName evidence="1">Uncharacterized protein</fullName>
    </submittedName>
</protein>
<gene>
    <name evidence="1" type="ORF">A2771_02625</name>
</gene>
<evidence type="ECO:0000313" key="2">
    <source>
        <dbReference type="Proteomes" id="UP000176741"/>
    </source>
</evidence>
<comment type="caution">
    <text evidence="1">The sequence shown here is derived from an EMBL/GenBank/DDBJ whole genome shotgun (WGS) entry which is preliminary data.</text>
</comment>
<dbReference type="Proteomes" id="UP000176741">
    <property type="component" value="Unassembled WGS sequence"/>
</dbReference>
<name>A0A1F7XVV9_9BACT</name>
<reference evidence="1 2" key="1">
    <citation type="journal article" date="2016" name="Nat. Commun.">
        <title>Thousands of microbial genomes shed light on interconnected biogeochemical processes in an aquifer system.</title>
        <authorList>
            <person name="Anantharaman K."/>
            <person name="Brown C.T."/>
            <person name="Hug L.A."/>
            <person name="Sharon I."/>
            <person name="Castelle C.J."/>
            <person name="Probst A.J."/>
            <person name="Thomas B.C."/>
            <person name="Singh A."/>
            <person name="Wilkins M.J."/>
            <person name="Karaoz U."/>
            <person name="Brodie E.L."/>
            <person name="Williams K.H."/>
            <person name="Hubbard S.S."/>
            <person name="Banfield J.F."/>
        </authorList>
    </citation>
    <scope>NUCLEOTIDE SEQUENCE [LARGE SCALE GENOMIC DNA]</scope>
</reference>